<sequence length="168" mass="17845">MNPILRAERPGDIPAIEQLTREAFRDAPHSSHTEQYIVNALRSAGALTLSLVAEEGDALLGHGSISPVVFSGGEPGWFGLAPVSVVPERQGQGIGSRLIRQLLAQLQEQGAAGCVVLGDPAYYARFGFKAGQGPVLPGVPPEYFQALAFRGRCPEGEVRFHPGFEAQG</sequence>
<reference evidence="4 5" key="1">
    <citation type="submission" date="2019-10" db="EMBL/GenBank/DDBJ databases">
        <title>Pseudomonas dajingensis sp. nov., isolated from the profound head ulcers of farmed Murray cod (Maccullochella peelii peelii).</title>
        <authorList>
            <person name="Liu Y."/>
        </authorList>
    </citation>
    <scope>NUCLEOTIDE SEQUENCE [LARGE SCALE GENOMIC DNA]</scope>
    <source>
        <strain evidence="4 5">MC042</strain>
    </source>
</reference>
<comment type="caution">
    <text evidence="4">The sequence shown here is derived from an EMBL/GenBank/DDBJ whole genome shotgun (WGS) entry which is preliminary data.</text>
</comment>
<dbReference type="EMBL" id="WHUV01000002">
    <property type="protein sequence ID" value="MQA53905.1"/>
    <property type="molecule type" value="Genomic_DNA"/>
</dbReference>
<dbReference type="PANTHER" id="PTHR43877">
    <property type="entry name" value="AMINOALKYLPHOSPHONATE N-ACETYLTRANSFERASE-RELATED-RELATED"/>
    <property type="match status" value="1"/>
</dbReference>
<organism evidence="4 5">
    <name type="scientific">Pseudomonas piscis</name>
    <dbReference type="NCBI Taxonomy" id="2614538"/>
    <lineage>
        <taxon>Bacteria</taxon>
        <taxon>Pseudomonadati</taxon>
        <taxon>Pseudomonadota</taxon>
        <taxon>Gammaproteobacteria</taxon>
        <taxon>Pseudomonadales</taxon>
        <taxon>Pseudomonadaceae</taxon>
        <taxon>Pseudomonas</taxon>
    </lineage>
</organism>
<gene>
    <name evidence="4" type="ORF">GDH07_11335</name>
</gene>
<evidence type="ECO:0000313" key="4">
    <source>
        <dbReference type="EMBL" id="MQA53905.1"/>
    </source>
</evidence>
<dbReference type="AlphaFoldDB" id="A0A7X1PMF4"/>
<dbReference type="Gene3D" id="3.40.630.30">
    <property type="match status" value="1"/>
</dbReference>
<dbReference type="InterPro" id="IPR016181">
    <property type="entry name" value="Acyl_CoA_acyltransferase"/>
</dbReference>
<dbReference type="Pfam" id="PF00583">
    <property type="entry name" value="Acetyltransf_1"/>
    <property type="match status" value="1"/>
</dbReference>
<dbReference type="InterPro" id="IPR050832">
    <property type="entry name" value="Bact_Acetyltransf"/>
</dbReference>
<dbReference type="GO" id="GO:0016747">
    <property type="term" value="F:acyltransferase activity, transferring groups other than amino-acyl groups"/>
    <property type="evidence" value="ECO:0007669"/>
    <property type="project" value="InterPro"/>
</dbReference>
<name>A0A7X1PMF4_9PSED</name>
<evidence type="ECO:0000313" key="5">
    <source>
        <dbReference type="Proteomes" id="UP000486534"/>
    </source>
</evidence>
<evidence type="ECO:0000259" key="3">
    <source>
        <dbReference type="PROSITE" id="PS51186"/>
    </source>
</evidence>
<protein>
    <submittedName>
        <fullName evidence="4">GNAT family N-acetyltransferase</fullName>
    </submittedName>
</protein>
<feature type="domain" description="N-acetyltransferase" evidence="3">
    <location>
        <begin position="3"/>
        <end position="146"/>
    </location>
</feature>
<dbReference type="SUPFAM" id="SSF55729">
    <property type="entry name" value="Acyl-CoA N-acyltransferases (Nat)"/>
    <property type="match status" value="1"/>
</dbReference>
<evidence type="ECO:0000256" key="2">
    <source>
        <dbReference type="ARBA" id="ARBA00023315"/>
    </source>
</evidence>
<keyword evidence="1 4" id="KW-0808">Transferase</keyword>
<dbReference type="PROSITE" id="PS51186">
    <property type="entry name" value="GNAT"/>
    <property type="match status" value="1"/>
</dbReference>
<keyword evidence="2" id="KW-0012">Acyltransferase</keyword>
<dbReference type="InterPro" id="IPR000182">
    <property type="entry name" value="GNAT_dom"/>
</dbReference>
<dbReference type="CDD" id="cd04301">
    <property type="entry name" value="NAT_SF"/>
    <property type="match status" value="1"/>
</dbReference>
<accession>A0A7X1PMF4</accession>
<dbReference type="RefSeq" id="WP_152897582.1">
    <property type="nucleotide sequence ID" value="NZ_WHUV01000002.1"/>
</dbReference>
<dbReference type="PANTHER" id="PTHR43877:SF1">
    <property type="entry name" value="ACETYLTRANSFERASE"/>
    <property type="match status" value="1"/>
</dbReference>
<proteinExistence type="predicted"/>
<evidence type="ECO:0000256" key="1">
    <source>
        <dbReference type="ARBA" id="ARBA00022679"/>
    </source>
</evidence>
<dbReference type="Proteomes" id="UP000486534">
    <property type="component" value="Unassembled WGS sequence"/>
</dbReference>